<feature type="compositionally biased region" description="Polar residues" evidence="7">
    <location>
        <begin position="213"/>
        <end position="224"/>
    </location>
</feature>
<keyword evidence="4 6" id="KW-0496">Mitochondrion</keyword>
<dbReference type="Proteomes" id="UP000015464">
    <property type="component" value="Unassembled WGS sequence"/>
</dbReference>
<dbReference type="eggNOG" id="ENOG502RZQQ">
    <property type="taxonomic scope" value="Eukaryota"/>
</dbReference>
<dbReference type="PANTHER" id="PTHR37799:SF1">
    <property type="entry name" value="SMALL RIBOSOMAL SUBUNIT PROTEIN MS23"/>
    <property type="match status" value="1"/>
</dbReference>
<dbReference type="OMA" id="WELARPQ"/>
<dbReference type="GO" id="GO:0005763">
    <property type="term" value="C:mitochondrial small ribosomal subunit"/>
    <property type="evidence" value="ECO:0007669"/>
    <property type="project" value="UniProtKB-UniRule"/>
</dbReference>
<dbReference type="AlphaFoldDB" id="S9XG47"/>
<sequence length="224" mass="26247">MSKHQANSILRNFAAQVKKPWVDSPCWYSAVAKYPPATQYLNRITPLYSTKVRKSKNANKEMYHPQSIHWPEDRLRKKFYQDHPWELARPQIITENDGNDHLYCDWSQLDQPRKALTGENVVQRTMWLTQNKKMDVQSAYDQARHEFYNLRAKQEIQQRIAHDQSQALGAVFTKSDLELGYELDQAVLNDWFEKASQRSEVFRSKNTDPVIDVSSNSTDTESKP</sequence>
<evidence type="ECO:0000313" key="9">
    <source>
        <dbReference type="Proteomes" id="UP000015464"/>
    </source>
</evidence>
<comment type="subcellular location">
    <subcellularLocation>
        <location evidence="1 6">Mitochondrion</location>
    </subcellularLocation>
</comment>
<protein>
    <recommendedName>
        <fullName evidence="6">37S ribosomal protein S25, mitochondrial</fullName>
    </recommendedName>
</protein>
<dbReference type="STRING" id="653667.S9XG47"/>
<reference evidence="8 9" key="1">
    <citation type="journal article" date="2011" name="Science">
        <title>Comparative functional genomics of the fission yeasts.</title>
        <authorList>
            <person name="Rhind N."/>
            <person name="Chen Z."/>
            <person name="Yassour M."/>
            <person name="Thompson D.A."/>
            <person name="Haas B.J."/>
            <person name="Habib N."/>
            <person name="Wapinski I."/>
            <person name="Roy S."/>
            <person name="Lin M.F."/>
            <person name="Heiman D.I."/>
            <person name="Young S.K."/>
            <person name="Furuya K."/>
            <person name="Guo Y."/>
            <person name="Pidoux A."/>
            <person name="Chen H.M."/>
            <person name="Robbertse B."/>
            <person name="Goldberg J.M."/>
            <person name="Aoki K."/>
            <person name="Bayne E.H."/>
            <person name="Berlin A.M."/>
            <person name="Desjardins C.A."/>
            <person name="Dobbs E."/>
            <person name="Dukaj L."/>
            <person name="Fan L."/>
            <person name="FitzGerald M.G."/>
            <person name="French C."/>
            <person name="Gujja S."/>
            <person name="Hansen K."/>
            <person name="Keifenheim D."/>
            <person name="Levin J.Z."/>
            <person name="Mosher R.A."/>
            <person name="Mueller C.A."/>
            <person name="Pfiffner J."/>
            <person name="Priest M."/>
            <person name="Russ C."/>
            <person name="Smialowska A."/>
            <person name="Swoboda P."/>
            <person name="Sykes S.M."/>
            <person name="Vaughn M."/>
            <person name="Vengrova S."/>
            <person name="Yoder R."/>
            <person name="Zeng Q."/>
            <person name="Allshire R."/>
            <person name="Baulcombe D."/>
            <person name="Birren B.W."/>
            <person name="Brown W."/>
            <person name="Ekwall K."/>
            <person name="Kellis M."/>
            <person name="Leatherwood J."/>
            <person name="Levin H."/>
            <person name="Margalit H."/>
            <person name="Martienssen R."/>
            <person name="Nieduszynski C.A."/>
            <person name="Spatafora J.W."/>
            <person name="Friedman N."/>
            <person name="Dalgaard J.Z."/>
            <person name="Baumann P."/>
            <person name="Niki H."/>
            <person name="Regev A."/>
            <person name="Nusbaum C."/>
        </authorList>
    </citation>
    <scope>NUCLEOTIDE SEQUENCE [LARGE SCALE GENOMIC DNA]</scope>
    <source>
        <strain evidence="9">OY26 / ATCC MYA-4695 / CBS 11777 / NBRC 106824 / NRRL Y48691</strain>
    </source>
</reference>
<dbReference type="GeneID" id="25036276"/>
<dbReference type="EMBL" id="KE546989">
    <property type="protein sequence ID" value="EPY52631.1"/>
    <property type="molecule type" value="Genomic_DNA"/>
</dbReference>
<comment type="subunit">
    <text evidence="6">Component of the mitochondrial small ribosomal subunit.</text>
</comment>
<dbReference type="HOGENOM" id="CLU_081350_0_0_1"/>
<dbReference type="InterPro" id="IPR059242">
    <property type="entry name" value="mS23_dom"/>
</dbReference>
<dbReference type="PIRSF" id="PIRSF029764">
    <property type="entry name" value="RSM25"/>
    <property type="match status" value="1"/>
</dbReference>
<evidence type="ECO:0000256" key="5">
    <source>
        <dbReference type="ARBA" id="ARBA00023274"/>
    </source>
</evidence>
<gene>
    <name evidence="8" type="ORF">SPOG_01952</name>
</gene>
<organism evidence="8 9">
    <name type="scientific">Schizosaccharomyces cryophilus (strain OY26 / ATCC MYA-4695 / CBS 11777 / NBRC 106824 / NRRL Y48691)</name>
    <name type="common">Fission yeast</name>
    <dbReference type="NCBI Taxonomy" id="653667"/>
    <lineage>
        <taxon>Eukaryota</taxon>
        <taxon>Fungi</taxon>
        <taxon>Dikarya</taxon>
        <taxon>Ascomycota</taxon>
        <taxon>Taphrinomycotina</taxon>
        <taxon>Schizosaccharomycetes</taxon>
        <taxon>Schizosaccharomycetales</taxon>
        <taxon>Schizosaccharomycetaceae</taxon>
        <taxon>Schizosaccharomyces</taxon>
    </lineage>
</organism>
<evidence type="ECO:0000256" key="6">
    <source>
        <dbReference type="PIRNR" id="PIRNR029764"/>
    </source>
</evidence>
<evidence type="ECO:0000256" key="1">
    <source>
        <dbReference type="ARBA" id="ARBA00004173"/>
    </source>
</evidence>
<accession>S9XG47</accession>
<dbReference type="InterPro" id="IPR016939">
    <property type="entry name" value="Ribosomal_mS23_fun"/>
</dbReference>
<proteinExistence type="inferred from homology"/>
<keyword evidence="5 6" id="KW-0687">Ribonucleoprotein</keyword>
<evidence type="ECO:0000313" key="8">
    <source>
        <dbReference type="EMBL" id="EPY52631.1"/>
    </source>
</evidence>
<evidence type="ECO:0000256" key="3">
    <source>
        <dbReference type="ARBA" id="ARBA00022980"/>
    </source>
</evidence>
<keyword evidence="3 6" id="KW-0689">Ribosomal protein</keyword>
<feature type="region of interest" description="Disordered" evidence="7">
    <location>
        <begin position="199"/>
        <end position="224"/>
    </location>
</feature>
<evidence type="ECO:0000256" key="7">
    <source>
        <dbReference type="SAM" id="MobiDB-lite"/>
    </source>
</evidence>
<dbReference type="GO" id="GO:0003735">
    <property type="term" value="F:structural constituent of ribosome"/>
    <property type="evidence" value="ECO:0007669"/>
    <property type="project" value="UniProtKB-UniRule"/>
</dbReference>
<evidence type="ECO:0000256" key="2">
    <source>
        <dbReference type="ARBA" id="ARBA00009864"/>
    </source>
</evidence>
<dbReference type="CDD" id="cd23701">
    <property type="entry name" value="At1g26750"/>
    <property type="match status" value="1"/>
</dbReference>
<evidence type="ECO:0000256" key="4">
    <source>
        <dbReference type="ARBA" id="ARBA00023128"/>
    </source>
</evidence>
<keyword evidence="9" id="KW-1185">Reference proteome</keyword>
<dbReference type="OrthoDB" id="5542239at2759"/>
<dbReference type="RefSeq" id="XP_013022510.1">
    <property type="nucleotide sequence ID" value="XM_013167056.1"/>
</dbReference>
<dbReference type="PANTHER" id="PTHR37799">
    <property type="entry name" value="37S RIBOSOMAL PROTEIN S25, MITOCHONDRIAL"/>
    <property type="match status" value="1"/>
</dbReference>
<name>S9XG47_SCHCR</name>
<comment type="similarity">
    <text evidence="2">Belongs to the mitochondrion-specific ribosomal protein mS23 family.</text>
</comment>
<dbReference type="Pfam" id="PF13741">
    <property type="entry name" value="MRP-S25"/>
    <property type="match status" value="1"/>
</dbReference>